<protein>
    <submittedName>
        <fullName evidence="3">Uncharacterized protein</fullName>
    </submittedName>
</protein>
<keyword evidence="2" id="KW-0472">Membrane</keyword>
<evidence type="ECO:0000313" key="3">
    <source>
        <dbReference type="EMBL" id="MBF1272997.1"/>
    </source>
</evidence>
<evidence type="ECO:0000256" key="2">
    <source>
        <dbReference type="SAM" id="Phobius"/>
    </source>
</evidence>
<feature type="transmembrane region" description="Helical" evidence="2">
    <location>
        <begin position="7"/>
        <end position="26"/>
    </location>
</feature>
<dbReference type="RefSeq" id="WP_007594064.1">
    <property type="nucleotide sequence ID" value="NZ_JABZRA010000079.1"/>
</dbReference>
<name>A0A930DNR3_9FIRM</name>
<keyword evidence="2" id="KW-1133">Transmembrane helix</keyword>
<sequence>MNKRKTGFLVGTMVLAGLAVIKWISLNQRLEDLEEVKESLIASQNNLQLTQERHNRRTEGDIARIQEEIGAVYEHMEELSKERAERI</sequence>
<keyword evidence="2" id="KW-0812">Transmembrane</keyword>
<keyword evidence="1" id="KW-0175">Coiled coil</keyword>
<feature type="coiled-coil region" evidence="1">
    <location>
        <begin position="30"/>
        <end position="82"/>
    </location>
</feature>
<dbReference type="Proteomes" id="UP000775770">
    <property type="component" value="Unassembled WGS sequence"/>
</dbReference>
<comment type="caution">
    <text evidence="3">The sequence shown here is derived from an EMBL/GenBank/DDBJ whole genome shotgun (WGS) entry which is preliminary data.</text>
</comment>
<evidence type="ECO:0000256" key="1">
    <source>
        <dbReference type="SAM" id="Coils"/>
    </source>
</evidence>
<reference evidence="3" key="1">
    <citation type="submission" date="2020-04" db="EMBL/GenBank/DDBJ databases">
        <title>Deep metagenomics examines the oral microbiome during advanced dental caries in children, revealing novel taxa and co-occurrences with host molecules.</title>
        <authorList>
            <person name="Baker J.L."/>
            <person name="Morton J.T."/>
            <person name="Dinis M."/>
            <person name="Alvarez R."/>
            <person name="Tran N.C."/>
            <person name="Knight R."/>
            <person name="Edlund A."/>
        </authorList>
    </citation>
    <scope>NUCLEOTIDE SEQUENCE</scope>
    <source>
        <strain evidence="3">JCVI_38_bin.19</strain>
    </source>
</reference>
<dbReference type="EMBL" id="JABZRA010000079">
    <property type="protein sequence ID" value="MBF1272997.1"/>
    <property type="molecule type" value="Genomic_DNA"/>
</dbReference>
<accession>A0A930DNR3</accession>
<dbReference type="AlphaFoldDB" id="A0A930DNR3"/>
<organism evidence="3 4">
    <name type="scientific">Oribacterium sinus</name>
    <dbReference type="NCBI Taxonomy" id="237576"/>
    <lineage>
        <taxon>Bacteria</taxon>
        <taxon>Bacillati</taxon>
        <taxon>Bacillota</taxon>
        <taxon>Clostridia</taxon>
        <taxon>Lachnospirales</taxon>
        <taxon>Lachnospiraceae</taxon>
        <taxon>Oribacterium</taxon>
    </lineage>
</organism>
<gene>
    <name evidence="3" type="ORF">HXM90_06220</name>
</gene>
<proteinExistence type="predicted"/>
<evidence type="ECO:0000313" key="4">
    <source>
        <dbReference type="Proteomes" id="UP000775770"/>
    </source>
</evidence>